<feature type="region of interest" description="Disordered" evidence="1">
    <location>
        <begin position="78"/>
        <end position="206"/>
    </location>
</feature>
<proteinExistence type="predicted"/>
<name>A0ABD3I528_9MARC</name>
<comment type="caution">
    <text evidence="2">The sequence shown here is derived from an EMBL/GenBank/DDBJ whole genome shotgun (WGS) entry which is preliminary data.</text>
</comment>
<feature type="region of interest" description="Disordered" evidence="1">
    <location>
        <begin position="1"/>
        <end position="63"/>
    </location>
</feature>
<dbReference type="PANTHER" id="PTHR34466">
    <property type="entry name" value="OS11G0129800 PROTEIN"/>
    <property type="match status" value="1"/>
</dbReference>
<keyword evidence="3" id="KW-1185">Reference proteome</keyword>
<gene>
    <name evidence="2" type="ORF">R1sor_012913</name>
</gene>
<evidence type="ECO:0000313" key="3">
    <source>
        <dbReference type="Proteomes" id="UP001633002"/>
    </source>
</evidence>
<feature type="compositionally biased region" description="Basic and acidic residues" evidence="1">
    <location>
        <begin position="157"/>
        <end position="206"/>
    </location>
</feature>
<feature type="compositionally biased region" description="Low complexity" evidence="1">
    <location>
        <begin position="144"/>
        <end position="156"/>
    </location>
</feature>
<protein>
    <submittedName>
        <fullName evidence="2">Uncharacterized protein</fullName>
    </submittedName>
</protein>
<feature type="compositionally biased region" description="Polar residues" evidence="1">
    <location>
        <begin position="48"/>
        <end position="63"/>
    </location>
</feature>
<reference evidence="2 3" key="1">
    <citation type="submission" date="2024-09" db="EMBL/GenBank/DDBJ databases">
        <title>Chromosome-scale assembly of Riccia sorocarpa.</title>
        <authorList>
            <person name="Paukszto L."/>
        </authorList>
    </citation>
    <scope>NUCLEOTIDE SEQUENCE [LARGE SCALE GENOMIC DNA]</scope>
    <source>
        <strain evidence="2">LP-2024</strain>
        <tissue evidence="2">Aerial parts of the thallus</tissue>
    </source>
</reference>
<accession>A0ABD3I528</accession>
<feature type="region of interest" description="Disordered" evidence="1">
    <location>
        <begin position="476"/>
        <end position="504"/>
    </location>
</feature>
<dbReference type="EMBL" id="JBJQOH010000002">
    <property type="protein sequence ID" value="KAL3698837.1"/>
    <property type="molecule type" value="Genomic_DNA"/>
</dbReference>
<feature type="compositionally biased region" description="Polar residues" evidence="1">
    <location>
        <begin position="98"/>
        <end position="110"/>
    </location>
</feature>
<dbReference type="Proteomes" id="UP001633002">
    <property type="component" value="Unassembled WGS sequence"/>
</dbReference>
<sequence>MAVAAFKSTTKRSCNIGGGNNPADGGLFLPPSEEGAPIRGRHRRTRSLSDFSNSRYFSDSGSLAESSYAQLDSIIQKGRTSGRFHESDSESDADSVYSRITSRSRVSNVSEYGLNSRYRAQPGSTRGTRQGGLRRSSSNLTEPSLGGLRRSSSSLDLSRDLSDSPRETYPRRSSRGEEQPSPRRDHPEEEKTIRAVHTQNKEPSARDLDAVSLYDAMRAEMRRAVSDIRHEIEQSLSKELGITSSPFAGLRISIPETSTTEDADSRVAELHREYAAELEQSEKRAQELWSQLAEEERRCLDIVKFVKGLVPTPSGHRPKLQPRASPPAKLLGPVIDKQLVSKSLDEDAQRFFEECISGLDPMSVNDTLSLGFSKQENLSPTWCVKDVSFSPKKDIIVRTTEKKTLVLEPLISFCAQIEQTGKRAGKSKATIFSKPTVNDDGLVLPWLQWETDLELLPRGYQLKDQDEEEIIATFAAGTSRASTSPRSAIQRDSRQRLKDKEDEHSLDLSLGVSGLGSLSTGESSSWKTKDSSYTKMVGVSSIYERGRDEGRVDVETFVLQRMWLRQRIKQGRILLCGGMR</sequence>
<evidence type="ECO:0000256" key="1">
    <source>
        <dbReference type="SAM" id="MobiDB-lite"/>
    </source>
</evidence>
<dbReference type="AlphaFoldDB" id="A0ABD3I528"/>
<organism evidence="2 3">
    <name type="scientific">Riccia sorocarpa</name>
    <dbReference type="NCBI Taxonomy" id="122646"/>
    <lineage>
        <taxon>Eukaryota</taxon>
        <taxon>Viridiplantae</taxon>
        <taxon>Streptophyta</taxon>
        <taxon>Embryophyta</taxon>
        <taxon>Marchantiophyta</taxon>
        <taxon>Marchantiopsida</taxon>
        <taxon>Marchantiidae</taxon>
        <taxon>Marchantiales</taxon>
        <taxon>Ricciaceae</taxon>
        <taxon>Riccia</taxon>
    </lineage>
</organism>
<dbReference type="PANTHER" id="PTHR34466:SF3">
    <property type="entry name" value="OS11G0129800 PROTEIN"/>
    <property type="match status" value="1"/>
</dbReference>
<feature type="compositionally biased region" description="Basic and acidic residues" evidence="1">
    <location>
        <begin position="489"/>
        <end position="504"/>
    </location>
</feature>
<evidence type="ECO:0000313" key="2">
    <source>
        <dbReference type="EMBL" id="KAL3698837.1"/>
    </source>
</evidence>